<organism evidence="2 3">
    <name type="scientific">Hypsizygus marmoreus</name>
    <name type="common">White beech mushroom</name>
    <name type="synonym">Agaricus marmoreus</name>
    <dbReference type="NCBI Taxonomy" id="39966"/>
    <lineage>
        <taxon>Eukaryota</taxon>
        <taxon>Fungi</taxon>
        <taxon>Dikarya</taxon>
        <taxon>Basidiomycota</taxon>
        <taxon>Agaricomycotina</taxon>
        <taxon>Agaricomycetes</taxon>
        <taxon>Agaricomycetidae</taxon>
        <taxon>Agaricales</taxon>
        <taxon>Tricholomatineae</taxon>
        <taxon>Lyophyllaceae</taxon>
        <taxon>Hypsizygus</taxon>
    </lineage>
</organism>
<name>A0A369KBR5_HYPMA</name>
<dbReference type="OrthoDB" id="3063746at2759"/>
<protein>
    <submittedName>
        <fullName evidence="2">Uncharacterized protein</fullName>
    </submittedName>
</protein>
<evidence type="ECO:0000313" key="3">
    <source>
        <dbReference type="Proteomes" id="UP000076154"/>
    </source>
</evidence>
<reference evidence="2" key="1">
    <citation type="submission" date="2018-04" db="EMBL/GenBank/DDBJ databases">
        <title>Whole genome sequencing of Hypsizygus marmoreus.</title>
        <authorList>
            <person name="Choi I.-G."/>
            <person name="Min B."/>
            <person name="Kim J.-G."/>
            <person name="Kim S."/>
            <person name="Oh Y.-L."/>
            <person name="Kong W.-S."/>
            <person name="Park H."/>
            <person name="Jeong J."/>
            <person name="Song E.-S."/>
        </authorList>
    </citation>
    <scope>NUCLEOTIDE SEQUENCE [LARGE SCALE GENOMIC DNA]</scope>
    <source>
        <strain evidence="2">51987-8</strain>
    </source>
</reference>
<evidence type="ECO:0000256" key="1">
    <source>
        <dbReference type="SAM" id="MobiDB-lite"/>
    </source>
</evidence>
<dbReference type="AlphaFoldDB" id="A0A369KBR5"/>
<dbReference type="EMBL" id="LUEZ02000010">
    <property type="protein sequence ID" value="RDB29233.1"/>
    <property type="molecule type" value="Genomic_DNA"/>
</dbReference>
<feature type="compositionally biased region" description="Basic and acidic residues" evidence="1">
    <location>
        <begin position="77"/>
        <end position="86"/>
    </location>
</feature>
<accession>A0A369KBR5</accession>
<feature type="compositionally biased region" description="Polar residues" evidence="1">
    <location>
        <begin position="205"/>
        <end position="218"/>
    </location>
</feature>
<sequence length="526" mass="56930">MSSDNDRLHHDEVTDQILANMKLLPRSDLLPSPPIETAASPAPQTPRRFQPRAARMSTGGKPPKPKRVAGSSPSPDDGDKIRDNKKTKLTPQEDPSSAPENSGRSSESPRSGGQDREDLHGNQIVETTEAPVVDVDLQQFQLFQKFLRFQGSYSDQGKTRFMPCTPKREAIGAEHAESIHSDATTLRSPATSSVQSVDSPSASTRGSPQTKEQASSHPTVFLSDLDTVPMKIPAPAICEVTNPDYQDEKLKSQYGDLPKLRAAKLVSSWSDLPGATFFGFSSWETRVADWDEPSAMSCMTFTIQDKYVNLARVDPTHLCAVRVPSSKVPRLQLCVGSKPGICLTPVCTVESHLHSLSRLNTKLISGIPHCQEIDRMAGVLGMVFDQSMLRVQMYRSALTFSTLPDSVPVAVQFGGLGSSAVGSAAPGSTAIKTVLTSNDEVPVWDARGLNFNLSTDIQHVQELPPFPGEVPSGSFAVIAHSTSVYQDNGSKSKDSPKGKEKATGDNKGWALNFNILWVVVIASPKE</sequence>
<proteinExistence type="predicted"/>
<dbReference type="Proteomes" id="UP000076154">
    <property type="component" value="Unassembled WGS sequence"/>
</dbReference>
<comment type="caution">
    <text evidence="2">The sequence shown here is derived from an EMBL/GenBank/DDBJ whole genome shotgun (WGS) entry which is preliminary data.</text>
</comment>
<evidence type="ECO:0000313" key="2">
    <source>
        <dbReference type="EMBL" id="RDB29233.1"/>
    </source>
</evidence>
<feature type="compositionally biased region" description="Low complexity" evidence="1">
    <location>
        <begin position="190"/>
        <end position="204"/>
    </location>
</feature>
<dbReference type="STRING" id="39966.A0A369KBR5"/>
<gene>
    <name evidence="2" type="ORF">Hypma_015019</name>
</gene>
<dbReference type="InParanoid" id="A0A369KBR5"/>
<keyword evidence="3" id="KW-1185">Reference proteome</keyword>
<feature type="region of interest" description="Disordered" evidence="1">
    <location>
        <begin position="182"/>
        <end position="219"/>
    </location>
</feature>
<feature type="compositionally biased region" description="Low complexity" evidence="1">
    <location>
        <begin position="99"/>
        <end position="112"/>
    </location>
</feature>
<feature type="region of interest" description="Disordered" evidence="1">
    <location>
        <begin position="24"/>
        <end position="118"/>
    </location>
</feature>